<dbReference type="InterPro" id="IPR009078">
    <property type="entry name" value="Ferritin-like_SF"/>
</dbReference>
<dbReference type="AlphaFoldDB" id="A0A1H7FK17"/>
<dbReference type="RefSeq" id="WP_139195442.1">
    <property type="nucleotide sequence ID" value="NZ_FOBC01000001.1"/>
</dbReference>
<organism evidence="2 3">
    <name type="scientific">Halomonas daqiaonensis</name>
    <dbReference type="NCBI Taxonomy" id="650850"/>
    <lineage>
        <taxon>Bacteria</taxon>
        <taxon>Pseudomonadati</taxon>
        <taxon>Pseudomonadota</taxon>
        <taxon>Gammaproteobacteria</taxon>
        <taxon>Oceanospirillales</taxon>
        <taxon>Halomonadaceae</taxon>
        <taxon>Halomonas</taxon>
    </lineage>
</organism>
<keyword evidence="3" id="KW-1185">Reference proteome</keyword>
<dbReference type="EMBL" id="FOBC01000001">
    <property type="protein sequence ID" value="SEK24470.1"/>
    <property type="molecule type" value="Genomic_DNA"/>
</dbReference>
<evidence type="ECO:0000313" key="2">
    <source>
        <dbReference type="EMBL" id="SEK24470.1"/>
    </source>
</evidence>
<evidence type="ECO:0000313" key="3">
    <source>
        <dbReference type="Proteomes" id="UP000198807"/>
    </source>
</evidence>
<proteinExistence type="predicted"/>
<feature type="compositionally biased region" description="Low complexity" evidence="1">
    <location>
        <begin position="197"/>
        <end position="211"/>
    </location>
</feature>
<gene>
    <name evidence="2" type="ORF">SAMN04488129_101108</name>
</gene>
<evidence type="ECO:0000256" key="1">
    <source>
        <dbReference type="SAM" id="MobiDB-lite"/>
    </source>
</evidence>
<name>A0A1H7FK17_9GAMM</name>
<reference evidence="3" key="1">
    <citation type="submission" date="2016-10" db="EMBL/GenBank/DDBJ databases">
        <authorList>
            <person name="Varghese N."/>
            <person name="Submissions S."/>
        </authorList>
    </citation>
    <scope>NUCLEOTIDE SEQUENCE [LARGE SCALE GENOMIC DNA]</scope>
    <source>
        <strain evidence="3">CGMCC 1.9150</strain>
    </source>
</reference>
<dbReference type="STRING" id="650850.SAMN04488129_101108"/>
<sequence length="211" mass="24344">MRMPSINHRDDHLVMQPGRQPCDITLTEDVLALVNDHEHHEYYRYHWLSLRFLTYNLGLSRLMQALADESKQRIQALIEQSTSLSLGKPAIWDPSTSVWQAPTLPSQSHFFILDDDTAAQELSRALLDEWRSRRFYERLQAYNGTPQLDAWLNACISQAQAQFQVLQETEWLLPAIPRQSHEMTWPDMGHSSRSKAPGGRRSMPGRPGSNH</sequence>
<dbReference type="Proteomes" id="UP000198807">
    <property type="component" value="Unassembled WGS sequence"/>
</dbReference>
<feature type="region of interest" description="Disordered" evidence="1">
    <location>
        <begin position="182"/>
        <end position="211"/>
    </location>
</feature>
<dbReference type="OrthoDB" id="6161818at2"/>
<accession>A0A1H7FK17</accession>
<dbReference type="SUPFAM" id="SSF47240">
    <property type="entry name" value="Ferritin-like"/>
    <property type="match status" value="1"/>
</dbReference>
<protein>
    <submittedName>
        <fullName evidence="2">Uncharacterized protein</fullName>
    </submittedName>
</protein>